<keyword evidence="5" id="KW-0175">Coiled coil</keyword>
<comment type="caution">
    <text evidence="8">The sequence shown here is derived from an EMBL/GenBank/DDBJ whole genome shotgun (WGS) entry which is preliminary data.</text>
</comment>
<feature type="compositionally biased region" description="Basic and acidic residues" evidence="6">
    <location>
        <begin position="125"/>
        <end position="134"/>
    </location>
</feature>
<dbReference type="GO" id="GO:0006325">
    <property type="term" value="P:chromatin organization"/>
    <property type="evidence" value="ECO:0007669"/>
    <property type="project" value="UniProtKB-KW"/>
</dbReference>
<dbReference type="EMBL" id="AVOT02020343">
    <property type="protein sequence ID" value="MBW0508476.1"/>
    <property type="molecule type" value="Genomic_DNA"/>
</dbReference>
<evidence type="ECO:0000256" key="6">
    <source>
        <dbReference type="SAM" id="MobiDB-lite"/>
    </source>
</evidence>
<evidence type="ECO:0000256" key="3">
    <source>
        <dbReference type="ARBA" id="ARBA00023163"/>
    </source>
</evidence>
<dbReference type="GO" id="GO:0003677">
    <property type="term" value="F:DNA binding"/>
    <property type="evidence" value="ECO:0007669"/>
    <property type="project" value="InterPro"/>
</dbReference>
<evidence type="ECO:0000256" key="2">
    <source>
        <dbReference type="ARBA" id="ARBA00023015"/>
    </source>
</evidence>
<name>A0A9Q3DXI8_9BASI</name>
<feature type="region of interest" description="Disordered" evidence="6">
    <location>
        <begin position="125"/>
        <end position="202"/>
    </location>
</feature>
<dbReference type="OrthoDB" id="338531at2759"/>
<feature type="compositionally biased region" description="Low complexity" evidence="6">
    <location>
        <begin position="156"/>
        <end position="202"/>
    </location>
</feature>
<keyword evidence="3" id="KW-0804">Transcription</keyword>
<gene>
    <name evidence="8" type="ORF">O181_048191</name>
</gene>
<keyword evidence="9" id="KW-1185">Reference proteome</keyword>
<dbReference type="PANTHER" id="PTHR22970">
    <property type="entry name" value="AT-RICH INTERACTIVE DOMAIN-CONTAINING PROTEIN 2"/>
    <property type="match status" value="1"/>
</dbReference>
<evidence type="ECO:0000313" key="9">
    <source>
        <dbReference type="Proteomes" id="UP000765509"/>
    </source>
</evidence>
<dbReference type="InterPro" id="IPR003150">
    <property type="entry name" value="DNA-bd_RFX"/>
</dbReference>
<accession>A0A9Q3DXI8</accession>
<organism evidence="8 9">
    <name type="scientific">Austropuccinia psidii MF-1</name>
    <dbReference type="NCBI Taxonomy" id="1389203"/>
    <lineage>
        <taxon>Eukaryota</taxon>
        <taxon>Fungi</taxon>
        <taxon>Dikarya</taxon>
        <taxon>Basidiomycota</taxon>
        <taxon>Pucciniomycotina</taxon>
        <taxon>Pucciniomycetes</taxon>
        <taxon>Pucciniales</taxon>
        <taxon>Sphaerophragmiaceae</taxon>
        <taxon>Austropuccinia</taxon>
    </lineage>
</organism>
<evidence type="ECO:0000256" key="4">
    <source>
        <dbReference type="ARBA" id="ARBA00023242"/>
    </source>
</evidence>
<evidence type="ECO:0000259" key="7">
    <source>
        <dbReference type="PROSITE" id="PS51526"/>
    </source>
</evidence>
<dbReference type="Proteomes" id="UP000765509">
    <property type="component" value="Unassembled WGS sequence"/>
</dbReference>
<dbReference type="PROSITE" id="PS51526">
    <property type="entry name" value="RFX_DBD"/>
    <property type="match status" value="2"/>
</dbReference>
<dbReference type="AlphaFoldDB" id="A0A9Q3DXI8"/>
<feature type="coiled-coil region" evidence="5">
    <location>
        <begin position="352"/>
        <end position="379"/>
    </location>
</feature>
<evidence type="ECO:0000256" key="1">
    <source>
        <dbReference type="ARBA" id="ARBA00022853"/>
    </source>
</evidence>
<feature type="domain" description="RFX-type winged-helix" evidence="7">
    <location>
        <begin position="222"/>
        <end position="314"/>
    </location>
</feature>
<evidence type="ECO:0000313" key="8">
    <source>
        <dbReference type="EMBL" id="MBW0508476.1"/>
    </source>
</evidence>
<keyword evidence="4" id="KW-0539">Nucleus</keyword>
<feature type="domain" description="RFX-type winged-helix" evidence="7">
    <location>
        <begin position="39"/>
        <end position="122"/>
    </location>
</feature>
<protein>
    <recommendedName>
        <fullName evidence="7">RFX-type winged-helix domain-containing protein</fullName>
    </recommendedName>
</protein>
<evidence type="ECO:0000256" key="5">
    <source>
        <dbReference type="SAM" id="Coils"/>
    </source>
</evidence>
<proteinExistence type="predicted"/>
<keyword evidence="1" id="KW-0156">Chromatin regulator</keyword>
<dbReference type="InterPro" id="IPR052406">
    <property type="entry name" value="Chromatin_Remodeling_Comp"/>
</dbReference>
<dbReference type="GO" id="GO:0006355">
    <property type="term" value="P:regulation of DNA-templated transcription"/>
    <property type="evidence" value="ECO:0007669"/>
    <property type="project" value="InterPro"/>
</dbReference>
<reference evidence="8" key="1">
    <citation type="submission" date="2021-03" db="EMBL/GenBank/DDBJ databases">
        <title>Draft genome sequence of rust myrtle Austropuccinia psidii MF-1, a brazilian biotype.</title>
        <authorList>
            <person name="Quecine M.C."/>
            <person name="Pachon D.M.R."/>
            <person name="Bonatelli M.L."/>
            <person name="Correr F.H."/>
            <person name="Franceschini L.M."/>
            <person name="Leite T.F."/>
            <person name="Margarido G.R.A."/>
            <person name="Almeida C.A."/>
            <person name="Ferrarezi J.A."/>
            <person name="Labate C.A."/>
        </authorList>
    </citation>
    <scope>NUCLEOTIDE SEQUENCE</scope>
    <source>
        <strain evidence="8">MF-1</strain>
    </source>
</reference>
<keyword evidence="2" id="KW-0805">Transcription regulation</keyword>
<sequence>MSPAVPLTVQVGNATITPEDLLQGPYFRRVLRLAEPSRTRAWIATIFEADPEGEIEQVALWGMYRMQFEPHQSSDESSTQPIPPLAAATDVITVMETVFRTDSYIGPDGVKRYVIRGLKLRPTGDRDGVLDDMFRGPSEPVQIPSTQPSPQPQTQPQPITNTNIQMNNNTSSNSNPQSSSAQAHQLSQPQLSQTQSVSSRSSDLLEESDILKIIHFPEPYRTRLWIASLFEPDPTSNPGPGGGGVEQVTLWQLYQKQITPYVVEGTIADKVVPPLAAATEVIKAVQDVFQEGRVIVRLEGSKTHYLIIGIKLRPSSYRSAALKNLLNFSAVKLPNPSHNGSTSHSTQSDLSNSQLITKVESLARTVDELQDVIKQQELTIKQELAWYSTRQINLRASELKGTLRPLALGPPHSTPSYPVDFPKTVEEAHCLDYTQCVALLERYRQTNLIHEGNEERTRSSLLEFIGCVPDSNTVVTATPTMNSMV</sequence>
<dbReference type="PANTHER" id="PTHR22970:SF14">
    <property type="entry name" value="AT-RICH INTERACTIVE DOMAIN-CONTAINING PROTEIN 2"/>
    <property type="match status" value="1"/>
</dbReference>